<dbReference type="InterPro" id="IPR029441">
    <property type="entry name" value="Cass2"/>
</dbReference>
<reference evidence="3" key="1">
    <citation type="journal article" date="2019" name="Int. J. Syst. Evol. Microbiol.">
        <title>The Global Catalogue of Microorganisms (GCM) 10K type strain sequencing project: providing services to taxonomists for standard genome sequencing and annotation.</title>
        <authorList>
            <consortium name="The Broad Institute Genomics Platform"/>
            <consortium name="The Broad Institute Genome Sequencing Center for Infectious Disease"/>
            <person name="Wu L."/>
            <person name="Ma J."/>
        </authorList>
    </citation>
    <scope>NUCLEOTIDE SEQUENCE [LARGE SCALE GENOMIC DNA]</scope>
    <source>
        <strain evidence="3">CCM 8930</strain>
    </source>
</reference>
<comment type="caution">
    <text evidence="2">The sequence shown here is derived from an EMBL/GenBank/DDBJ whole genome shotgun (WGS) entry which is preliminary data.</text>
</comment>
<organism evidence="2 3">
    <name type="scientific">Lactiplantibacillus nangangensis</name>
    <dbReference type="NCBI Taxonomy" id="2559917"/>
    <lineage>
        <taxon>Bacteria</taxon>
        <taxon>Bacillati</taxon>
        <taxon>Bacillota</taxon>
        <taxon>Bacilli</taxon>
        <taxon>Lactobacillales</taxon>
        <taxon>Lactobacillaceae</taxon>
        <taxon>Lactiplantibacillus</taxon>
    </lineage>
</organism>
<dbReference type="InterPro" id="IPR011256">
    <property type="entry name" value="Reg_factor_effector_dom_sf"/>
</dbReference>
<proteinExistence type="predicted"/>
<keyword evidence="3" id="KW-1185">Reference proteome</keyword>
<name>A0ABW1SKH0_9LACO</name>
<dbReference type="Pfam" id="PF14526">
    <property type="entry name" value="Cass2"/>
    <property type="match status" value="1"/>
</dbReference>
<evidence type="ECO:0000259" key="1">
    <source>
        <dbReference type="Pfam" id="PF14526"/>
    </source>
</evidence>
<dbReference type="RefSeq" id="WP_137615382.1">
    <property type="nucleotide sequence ID" value="NZ_BJDI01000002.1"/>
</dbReference>
<protein>
    <submittedName>
        <fullName evidence="2">GyrI-like domain-containing protein</fullName>
    </submittedName>
</protein>
<dbReference type="Gene3D" id="3.20.80.10">
    <property type="entry name" value="Regulatory factor, effector binding domain"/>
    <property type="match status" value="1"/>
</dbReference>
<dbReference type="EMBL" id="JBHSSE010000016">
    <property type="protein sequence ID" value="MFC6201768.1"/>
    <property type="molecule type" value="Genomic_DNA"/>
</dbReference>
<feature type="domain" description="Integron-associated effector binding protein" evidence="1">
    <location>
        <begin position="6"/>
        <end position="155"/>
    </location>
</feature>
<dbReference type="Proteomes" id="UP001596171">
    <property type="component" value="Unassembled WGS sequence"/>
</dbReference>
<accession>A0ABW1SKH0</accession>
<evidence type="ECO:0000313" key="3">
    <source>
        <dbReference type="Proteomes" id="UP001596171"/>
    </source>
</evidence>
<gene>
    <name evidence="2" type="ORF">ACFP1L_07770</name>
</gene>
<evidence type="ECO:0000313" key="2">
    <source>
        <dbReference type="EMBL" id="MFC6201768.1"/>
    </source>
</evidence>
<sequence>MTNTKIIKKLAFTVLGLGTTLSGDYQQLPAQKKAFWEQVTTDGRLAALKQQAQNNLEFAVNEAIDGAMHFYAGVQAAAEVSVGTDQRAIHFPASEYLVVSGQAKSVPELFASLEGLAFGQALPSLTDKAYVGGPNATVITAKQADGVTGELWIPVVTK</sequence>